<evidence type="ECO:0000313" key="10">
    <source>
        <dbReference type="EMBL" id="CAA9511781.1"/>
    </source>
</evidence>
<evidence type="ECO:0000256" key="2">
    <source>
        <dbReference type="ARBA" id="ARBA00001946"/>
    </source>
</evidence>
<evidence type="ECO:0000256" key="4">
    <source>
        <dbReference type="ARBA" id="ARBA00008236"/>
    </source>
</evidence>
<evidence type="ECO:0000256" key="7">
    <source>
        <dbReference type="ARBA" id="ARBA00022723"/>
    </source>
</evidence>
<proteinExistence type="inferred from homology"/>
<evidence type="ECO:0000256" key="8">
    <source>
        <dbReference type="ARBA" id="ARBA00022801"/>
    </source>
</evidence>
<dbReference type="GO" id="GO:0006508">
    <property type="term" value="P:proteolysis"/>
    <property type="evidence" value="ECO:0007669"/>
    <property type="project" value="UniProtKB-KW"/>
</dbReference>
<dbReference type="Pfam" id="PF02073">
    <property type="entry name" value="Peptidase_M29"/>
    <property type="match status" value="1"/>
</dbReference>
<dbReference type="GO" id="GO:0046872">
    <property type="term" value="F:metal ion binding"/>
    <property type="evidence" value="ECO:0007669"/>
    <property type="project" value="UniProtKB-KW"/>
</dbReference>
<dbReference type="InterPro" id="IPR052170">
    <property type="entry name" value="M29_Exopeptidase"/>
</dbReference>
<evidence type="ECO:0000256" key="9">
    <source>
        <dbReference type="ARBA" id="ARBA00023049"/>
    </source>
</evidence>
<dbReference type="PANTHER" id="PTHR34448:SF1">
    <property type="entry name" value="BLL6088 PROTEIN"/>
    <property type="match status" value="1"/>
</dbReference>
<reference evidence="10" key="1">
    <citation type="submission" date="2020-02" db="EMBL/GenBank/DDBJ databases">
        <authorList>
            <person name="Meier V. D."/>
        </authorList>
    </citation>
    <scope>NUCLEOTIDE SEQUENCE</scope>
    <source>
        <strain evidence="10">AVDCRST_MAG53</strain>
    </source>
</reference>
<evidence type="ECO:0000256" key="6">
    <source>
        <dbReference type="ARBA" id="ARBA00022670"/>
    </source>
</evidence>
<dbReference type="PANTHER" id="PTHR34448">
    <property type="entry name" value="AMINOPEPTIDASE"/>
    <property type="match status" value="1"/>
</dbReference>
<dbReference type="GO" id="GO:0004177">
    <property type="term" value="F:aminopeptidase activity"/>
    <property type="evidence" value="ECO:0007669"/>
    <property type="project" value="UniProtKB-KW"/>
</dbReference>
<keyword evidence="6" id="KW-0645">Protease</keyword>
<comment type="cofactor">
    <cofactor evidence="2">
        <name>Mg(2+)</name>
        <dbReference type="ChEBI" id="CHEBI:18420"/>
    </cofactor>
</comment>
<dbReference type="AlphaFoldDB" id="A0A6J4T2Z8"/>
<comment type="cofactor">
    <cofactor evidence="3">
        <name>Zn(2+)</name>
        <dbReference type="ChEBI" id="CHEBI:29105"/>
    </cofactor>
</comment>
<evidence type="ECO:0000256" key="5">
    <source>
        <dbReference type="ARBA" id="ARBA00022438"/>
    </source>
</evidence>
<dbReference type="EMBL" id="CADCVR010000084">
    <property type="protein sequence ID" value="CAA9511781.1"/>
    <property type="molecule type" value="Genomic_DNA"/>
</dbReference>
<keyword evidence="9" id="KW-0482">Metalloprotease</keyword>
<dbReference type="SUPFAM" id="SSF144052">
    <property type="entry name" value="Thermophilic metalloprotease-like"/>
    <property type="match status" value="1"/>
</dbReference>
<keyword evidence="7" id="KW-0479">Metal-binding</keyword>
<accession>A0A6J4T2Z8</accession>
<protein>
    <submittedName>
        <fullName evidence="10">Aminopeptidase</fullName>
    </submittedName>
</protein>
<dbReference type="GO" id="GO:0008237">
    <property type="term" value="F:metallopeptidase activity"/>
    <property type="evidence" value="ECO:0007669"/>
    <property type="project" value="UniProtKB-KW"/>
</dbReference>
<name>A0A6J4T2Z8_9ACTN</name>
<gene>
    <name evidence="10" type="ORF">AVDCRST_MAG53-2675</name>
</gene>
<keyword evidence="8" id="KW-0378">Hydrolase</keyword>
<comment type="cofactor">
    <cofactor evidence="1">
        <name>Co(2+)</name>
        <dbReference type="ChEBI" id="CHEBI:48828"/>
    </cofactor>
</comment>
<keyword evidence="5 10" id="KW-0031">Aminopeptidase</keyword>
<comment type="similarity">
    <text evidence="4">Belongs to the peptidase M29 family.</text>
</comment>
<evidence type="ECO:0000256" key="1">
    <source>
        <dbReference type="ARBA" id="ARBA00001941"/>
    </source>
</evidence>
<organism evidence="10">
    <name type="scientific">uncultured Solirubrobacteraceae bacterium</name>
    <dbReference type="NCBI Taxonomy" id="1162706"/>
    <lineage>
        <taxon>Bacteria</taxon>
        <taxon>Bacillati</taxon>
        <taxon>Actinomycetota</taxon>
        <taxon>Thermoleophilia</taxon>
        <taxon>Solirubrobacterales</taxon>
        <taxon>Solirubrobacteraceae</taxon>
        <taxon>environmental samples</taxon>
    </lineage>
</organism>
<dbReference type="InterPro" id="IPR035097">
    <property type="entry name" value="M29_N-terminal"/>
</dbReference>
<dbReference type="Gene3D" id="3.40.1830.10">
    <property type="entry name" value="Thermophilic metalloprotease (M29)"/>
    <property type="match status" value="1"/>
</dbReference>
<evidence type="ECO:0000256" key="3">
    <source>
        <dbReference type="ARBA" id="ARBA00001947"/>
    </source>
</evidence>
<dbReference type="InterPro" id="IPR000787">
    <property type="entry name" value="Peptidase_M29"/>
</dbReference>
<sequence length="365" mass="39490">MRPASVPDPAAFADLLVGYCLEVRPHQQVLVRSTSLAAPLLLELQRALLAADAWPHLRVEVPGQTRGFYEHAKDWQLEEFPPLALHEARKCEAVLAIQAPDDVRALAAVDPDRLTRARRARRPIQEATMKKRWCSTLWPTPALADQAGLELDAYAGFVAGALFLDRPAGPVAAWRELGAFQARLVERLRKAGTVRVEAAGTDVTLAVKGRTWINSDGKRNMPSGEVFTGPHETSAQGRVRFTLPSSPAGVEVRGVELELRDGEVVTATAEAGQDYLDRALATDAGARRLGELGIGTNYGIDRPTGTILFDEKIGGTVHLALGRSYPETGGTNESALHWDLICDLRAGGRITVDGEVLQEGGRFTG</sequence>